<organism evidence="1 2">
    <name type="scientific">Sporisorium scitamineum</name>
    <dbReference type="NCBI Taxonomy" id="49012"/>
    <lineage>
        <taxon>Eukaryota</taxon>
        <taxon>Fungi</taxon>
        <taxon>Dikarya</taxon>
        <taxon>Basidiomycota</taxon>
        <taxon>Ustilaginomycotina</taxon>
        <taxon>Ustilaginomycetes</taxon>
        <taxon>Ustilaginales</taxon>
        <taxon>Ustilaginaceae</taxon>
        <taxon>Sporisorium</taxon>
    </lineage>
</organism>
<dbReference type="Proteomes" id="UP000242770">
    <property type="component" value="Unassembled WGS sequence"/>
</dbReference>
<evidence type="ECO:0000313" key="2">
    <source>
        <dbReference type="Proteomes" id="UP000242770"/>
    </source>
</evidence>
<accession>A0A0F7RZ62</accession>
<keyword evidence="2" id="KW-1185">Reference proteome</keyword>
<sequence>MRYEPLDGIRRRCSFSQLSEASLNSLDADCPMANLHLDREDGACQARPLLEPSAHSFLMAPFGLAKALRSEAAYLASRNLPLAAAWFGLSPDGAEAECELPSSKYARRGF</sequence>
<reference evidence="2" key="1">
    <citation type="submission" date="2014-06" db="EMBL/GenBank/DDBJ databases">
        <authorList>
            <person name="Berkman P.J."/>
        </authorList>
    </citation>
    <scope>NUCLEOTIDE SEQUENCE [LARGE SCALE GENOMIC DNA]</scope>
</reference>
<protein>
    <submittedName>
        <fullName evidence="1">Uncharacterized protein</fullName>
    </submittedName>
</protein>
<proteinExistence type="predicted"/>
<gene>
    <name evidence="1" type="primary">SSCI41050.1</name>
</gene>
<name>A0A0F7RZ62_9BASI</name>
<evidence type="ECO:0000313" key="1">
    <source>
        <dbReference type="EMBL" id="CDS00339.1"/>
    </source>
</evidence>
<dbReference type="AlphaFoldDB" id="A0A0F7RZ62"/>
<dbReference type="EMBL" id="CCFA01002437">
    <property type="protein sequence ID" value="CDS00339.1"/>
    <property type="molecule type" value="Genomic_DNA"/>
</dbReference>